<evidence type="ECO:0000313" key="8">
    <source>
        <dbReference type="EMBL" id="KID50044.1"/>
    </source>
</evidence>
<evidence type="ECO:0000256" key="2">
    <source>
        <dbReference type="ARBA" id="ARBA00022980"/>
    </source>
</evidence>
<dbReference type="PATRIC" id="fig|1226633.4.peg.346"/>
<evidence type="ECO:0000256" key="1">
    <source>
        <dbReference type="ARBA" id="ARBA00006227"/>
    </source>
</evidence>
<dbReference type="GO" id="GO:0006412">
    <property type="term" value="P:translation"/>
    <property type="evidence" value="ECO:0007669"/>
    <property type="project" value="UniProtKB-UniRule"/>
</dbReference>
<dbReference type="InterPro" id="IPR005823">
    <property type="entry name" value="Ribosomal_uL13_bac-type"/>
</dbReference>
<dbReference type="PANTHER" id="PTHR11545:SF2">
    <property type="entry name" value="LARGE RIBOSOMAL SUBUNIT PROTEIN UL13M"/>
    <property type="match status" value="1"/>
</dbReference>
<dbReference type="GO" id="GO:0003729">
    <property type="term" value="F:mRNA binding"/>
    <property type="evidence" value="ECO:0007669"/>
    <property type="project" value="UniProtKB-ARBA"/>
</dbReference>
<dbReference type="RefSeq" id="WP_005957976.1">
    <property type="nucleotide sequence ID" value="NZ_AOJP01000008.1"/>
</dbReference>
<comment type="similarity">
    <text evidence="1 5 6">Belongs to the universal ribosomal protein uL13 family.</text>
</comment>
<dbReference type="Proteomes" id="UP000031184">
    <property type="component" value="Unassembled WGS sequence"/>
</dbReference>
<gene>
    <name evidence="5 7" type="primary">rplM</name>
    <name evidence="8" type="ORF">C095_01735</name>
</gene>
<reference evidence="8 9" key="1">
    <citation type="submission" date="2013-08" db="EMBL/GenBank/DDBJ databases">
        <title>An opportunistic ruminal bacterium that causes liver abscesses in cattle.</title>
        <authorList>
            <person name="Benahmed F.H."/>
            <person name="Rasmussen M."/>
            <person name="Harbottle H."/>
            <person name="Soppet D."/>
            <person name="Nagaraja T.G."/>
            <person name="Davidson M."/>
        </authorList>
    </citation>
    <scope>NUCLEOTIDE SEQUENCE [LARGE SCALE GENOMIC DNA]</scope>
    <source>
        <strain evidence="8 9">B35</strain>
    </source>
</reference>
<dbReference type="GO" id="GO:0022625">
    <property type="term" value="C:cytosolic large ribosomal subunit"/>
    <property type="evidence" value="ECO:0007669"/>
    <property type="project" value="TreeGrafter"/>
</dbReference>
<dbReference type="SUPFAM" id="SSF52161">
    <property type="entry name" value="Ribosomal protein L13"/>
    <property type="match status" value="1"/>
</dbReference>
<evidence type="ECO:0000256" key="3">
    <source>
        <dbReference type="ARBA" id="ARBA00023274"/>
    </source>
</evidence>
<dbReference type="HAMAP" id="MF_01366">
    <property type="entry name" value="Ribosomal_uL13"/>
    <property type="match status" value="1"/>
</dbReference>
<comment type="function">
    <text evidence="5 7">This protein is one of the early assembly proteins of the 50S ribosomal subunit, although it is not seen to bind rRNA by itself. It is important during the early stages of 50S assembly.</text>
</comment>
<keyword evidence="2 5" id="KW-0689">Ribosomal protein</keyword>
<dbReference type="PIRSF" id="PIRSF002181">
    <property type="entry name" value="Ribosomal_L13"/>
    <property type="match status" value="1"/>
</dbReference>
<evidence type="ECO:0000256" key="4">
    <source>
        <dbReference type="ARBA" id="ARBA00035201"/>
    </source>
</evidence>
<dbReference type="FunFam" id="3.90.1180.10:FF:000001">
    <property type="entry name" value="50S ribosomal protein L13"/>
    <property type="match status" value="1"/>
</dbReference>
<accession>A0A017H3M9</accession>
<evidence type="ECO:0000256" key="7">
    <source>
        <dbReference type="RuleBase" id="RU003878"/>
    </source>
</evidence>
<dbReference type="Pfam" id="PF00572">
    <property type="entry name" value="Ribosomal_L13"/>
    <property type="match status" value="1"/>
</dbReference>
<dbReference type="OrthoDB" id="9801330at2"/>
<comment type="subunit">
    <text evidence="5">Part of the 50S ribosomal subunit.</text>
</comment>
<organism evidence="8 9">
    <name type="scientific">Fusobacterium necrophorum subsp. funduliforme B35</name>
    <dbReference type="NCBI Taxonomy" id="1226633"/>
    <lineage>
        <taxon>Bacteria</taxon>
        <taxon>Fusobacteriati</taxon>
        <taxon>Fusobacteriota</taxon>
        <taxon>Fusobacteriia</taxon>
        <taxon>Fusobacteriales</taxon>
        <taxon>Fusobacteriaceae</taxon>
        <taxon>Fusobacterium</taxon>
    </lineage>
</organism>
<dbReference type="InterPro" id="IPR023563">
    <property type="entry name" value="Ribosomal_uL13_CS"/>
</dbReference>
<name>A0A017H3M9_9FUSO</name>
<dbReference type="EMBL" id="AUZI01000008">
    <property type="protein sequence ID" value="KID50044.1"/>
    <property type="molecule type" value="Genomic_DNA"/>
</dbReference>
<dbReference type="GO" id="GO:0003735">
    <property type="term" value="F:structural constituent of ribosome"/>
    <property type="evidence" value="ECO:0007669"/>
    <property type="project" value="InterPro"/>
</dbReference>
<dbReference type="GO" id="GO:0017148">
    <property type="term" value="P:negative regulation of translation"/>
    <property type="evidence" value="ECO:0007669"/>
    <property type="project" value="TreeGrafter"/>
</dbReference>
<dbReference type="PANTHER" id="PTHR11545">
    <property type="entry name" value="RIBOSOMAL PROTEIN L13"/>
    <property type="match status" value="1"/>
</dbReference>
<dbReference type="CDD" id="cd00392">
    <property type="entry name" value="Ribosomal_L13"/>
    <property type="match status" value="1"/>
</dbReference>
<evidence type="ECO:0000256" key="5">
    <source>
        <dbReference type="HAMAP-Rule" id="MF_01366"/>
    </source>
</evidence>
<sequence>MKKYTYMQRKEDVVREWHHYDAEGKILGRLAVEVAKKLMGKEKITFTPHIDGGDFVVVTNVAKMVVTGKKLTDKKYYNHSGFPGGIRERKLGEILDKRPEELLMLAVKRMLPKNKLGREQLTRLRVFAGAEHTHEAQKPNKVEF</sequence>
<dbReference type="NCBIfam" id="TIGR01066">
    <property type="entry name" value="rplM_bact"/>
    <property type="match status" value="1"/>
</dbReference>
<dbReference type="GeneID" id="75076763"/>
<dbReference type="InterPro" id="IPR005822">
    <property type="entry name" value="Ribosomal_uL13"/>
</dbReference>
<dbReference type="Gene3D" id="3.90.1180.10">
    <property type="entry name" value="Ribosomal protein L13"/>
    <property type="match status" value="1"/>
</dbReference>
<evidence type="ECO:0000256" key="6">
    <source>
        <dbReference type="RuleBase" id="RU003877"/>
    </source>
</evidence>
<evidence type="ECO:0000313" key="9">
    <source>
        <dbReference type="Proteomes" id="UP000031184"/>
    </source>
</evidence>
<dbReference type="InterPro" id="IPR036899">
    <property type="entry name" value="Ribosomal_uL13_sf"/>
</dbReference>
<keyword evidence="3 5" id="KW-0687">Ribonucleoprotein</keyword>
<protein>
    <recommendedName>
        <fullName evidence="4 5">Large ribosomal subunit protein uL13</fullName>
    </recommendedName>
</protein>
<dbReference type="PROSITE" id="PS00783">
    <property type="entry name" value="RIBOSOMAL_L13"/>
    <property type="match status" value="1"/>
</dbReference>
<dbReference type="AlphaFoldDB" id="A0A017H3M9"/>
<proteinExistence type="inferred from homology"/>
<comment type="caution">
    <text evidence="8">The sequence shown here is derived from an EMBL/GenBank/DDBJ whole genome shotgun (WGS) entry which is preliminary data.</text>
</comment>